<sequence>TGDSFIPRGASIQHTSNVWGLVVYTGEDTRLMQNAGESRNKPPGLFSYLNWSLITIIIIQVILVIALTFGAVLTRRELQHHWYLGHSSDPEQNLLLFILISVGTNFLVTSFVVPISLFVSLEVVRYVVGLFIEQDNLLADRSRGGQNSLCEVKSSNLLEELGRVEFIATDKTGTLTENRMVFKCLSFCDGMVGEMNKTRDTGKSIVASVLKREGIDNRNESVSMMSKHRSQVRFLTSKIGGQKGPESRFSSLFGGNINVLSLAAPPVLHRMNADGTIIGGKDQHHKLGESPSVRSLAVLDGHSHKPQFSLDSFIKMYEMVDAKADVGTKADVMDISESKHSDDIALSPPYDQSIDQIHTKPSEDEDEDSVIVKPHEDVDESLIESGAKKQVDATVEGEDVKDTDDLPLELSDSEEPISNSSSLDVLDKSSSLGTMSHLHPSSKCSPRSSTKMKRPCGDFGSEEERTPLTTKQGKEDQQIGPSPLKRFVSKGKMETNHSRLSSNGGYLRKMPHVRATSTYSSDSLSVPLIDSTHLRQLDIMTFGTLLAESPLFHACSRLLSLCHCVIPKPSLSISLDESAFDYISDSPDEVALVKGMSTLGYELIDSGNNRLVVRNTLGLHERWYLHVVCPFDSDRKRMSVCVSLEGYVKGAGVDGRSPTAQEGSLRRSTELSTTHVRSRLSTRGSLMNRKEKSLCDDDVELYTPQICIRQKQQEEQERKKTILDKDGDRDTHLIHSDSSPVQSDLFLRTFGSICPQPGATFILTKGADMTVNPLCSYYTMPHLGRVKKDVNKRSDKVGTSPEDKLKEATSSLPQMLHASFNHGVDTLTEKGLRTLTLALRRVSPDDAKLWEEEYASALLHNDKDKITDIYGEIECDLAICGCSGVEDQLQSGVSQTLQDLREAEVRVWVLTGDKVGTAINIGYSSKLIPKEALVLKITEEAVQNRQSMLTRESKSPNDGFDGFVFGHQHESMIQPPSKKSNISEIDALLDLVNDMHSLVESTESIDSIITKVKNDLKDYEKEEGVITNVQKFEYIMNSLKSSLLDYDSSPFNAVIVIDGFCLSLLMDSLCDSITQTTSEENSTSKVKVKDIQDSSECLESEFALLSFLSLAVTMCSVVCCRVTPKQKAHVVSLAQEYYGKKVLAIGDGGNDVAMINESNVGVGIKGNEGAAAARASDFATLITESFTQISKELCRST</sequence>
<dbReference type="InterPro" id="IPR018303">
    <property type="entry name" value="ATPase_P-typ_P_site"/>
</dbReference>
<keyword evidence="8" id="KW-1185">Reference proteome</keyword>
<evidence type="ECO:0000256" key="5">
    <source>
        <dbReference type="SAM" id="MobiDB-lite"/>
    </source>
</evidence>
<evidence type="ECO:0000256" key="2">
    <source>
        <dbReference type="ARBA" id="ARBA00022692"/>
    </source>
</evidence>
<feature type="compositionally biased region" description="Acidic residues" evidence="5">
    <location>
        <begin position="405"/>
        <end position="415"/>
    </location>
</feature>
<dbReference type="EMBL" id="BQXS01012368">
    <property type="protein sequence ID" value="GKT22081.1"/>
    <property type="molecule type" value="Genomic_DNA"/>
</dbReference>
<dbReference type="Gene3D" id="1.20.1110.10">
    <property type="entry name" value="Calcium-transporting ATPase, transmembrane domain"/>
    <property type="match status" value="1"/>
</dbReference>
<protein>
    <recommendedName>
        <fullName evidence="9">P-type phospholipid transporter</fullName>
    </recommendedName>
</protein>
<dbReference type="InterPro" id="IPR023214">
    <property type="entry name" value="HAD_sf"/>
</dbReference>
<evidence type="ECO:0000256" key="6">
    <source>
        <dbReference type="SAM" id="Phobius"/>
    </source>
</evidence>
<dbReference type="InterPro" id="IPR023299">
    <property type="entry name" value="ATPase_P-typ_cyto_dom_N"/>
</dbReference>
<dbReference type="SUPFAM" id="SSF56784">
    <property type="entry name" value="HAD-like"/>
    <property type="match status" value="1"/>
</dbReference>
<organism evidence="7 8">
    <name type="scientific">Aduncisulcus paluster</name>
    <dbReference type="NCBI Taxonomy" id="2918883"/>
    <lineage>
        <taxon>Eukaryota</taxon>
        <taxon>Metamonada</taxon>
        <taxon>Carpediemonas-like organisms</taxon>
        <taxon>Aduncisulcus</taxon>
    </lineage>
</organism>
<evidence type="ECO:0000256" key="3">
    <source>
        <dbReference type="ARBA" id="ARBA00022989"/>
    </source>
</evidence>
<evidence type="ECO:0008006" key="9">
    <source>
        <dbReference type="Google" id="ProtNLM"/>
    </source>
</evidence>
<feature type="transmembrane region" description="Helical" evidence="6">
    <location>
        <begin position="48"/>
        <end position="73"/>
    </location>
</feature>
<dbReference type="PANTHER" id="PTHR24092:SF150">
    <property type="entry name" value="PHOSPHOLIPID-TRANSPORTING ATPASE"/>
    <property type="match status" value="1"/>
</dbReference>
<reference evidence="7" key="1">
    <citation type="submission" date="2022-03" db="EMBL/GenBank/DDBJ databases">
        <title>Draft genome sequence of Aduncisulcus paluster, a free-living microaerophilic Fornicata.</title>
        <authorList>
            <person name="Yuyama I."/>
            <person name="Kume K."/>
            <person name="Tamura T."/>
            <person name="Inagaki Y."/>
            <person name="Hashimoto T."/>
        </authorList>
    </citation>
    <scope>NUCLEOTIDE SEQUENCE</scope>
    <source>
        <strain evidence="7">NY0171</strain>
    </source>
</reference>
<dbReference type="Proteomes" id="UP001057375">
    <property type="component" value="Unassembled WGS sequence"/>
</dbReference>
<proteinExistence type="predicted"/>
<feature type="compositionally biased region" description="Basic and acidic residues" evidence="5">
    <location>
        <begin position="462"/>
        <end position="477"/>
    </location>
</feature>
<feature type="transmembrane region" description="Helical" evidence="6">
    <location>
        <begin position="94"/>
        <end position="119"/>
    </location>
</feature>
<feature type="region of interest" description="Disordered" evidence="5">
    <location>
        <begin position="339"/>
        <end position="484"/>
    </location>
</feature>
<dbReference type="InterPro" id="IPR036412">
    <property type="entry name" value="HAD-like_sf"/>
</dbReference>
<dbReference type="PANTHER" id="PTHR24092">
    <property type="entry name" value="PROBABLE PHOSPHOLIPID-TRANSPORTING ATPASE"/>
    <property type="match status" value="1"/>
</dbReference>
<evidence type="ECO:0000256" key="4">
    <source>
        <dbReference type="ARBA" id="ARBA00023136"/>
    </source>
</evidence>
<dbReference type="PROSITE" id="PS00154">
    <property type="entry name" value="ATPASE_E1_E2"/>
    <property type="match status" value="1"/>
</dbReference>
<evidence type="ECO:0000313" key="8">
    <source>
        <dbReference type="Proteomes" id="UP001057375"/>
    </source>
</evidence>
<dbReference type="SUPFAM" id="SSF81660">
    <property type="entry name" value="Metal cation-transporting ATPase, ATP-binding domain N"/>
    <property type="match status" value="1"/>
</dbReference>
<keyword evidence="3 6" id="KW-1133">Transmembrane helix</keyword>
<gene>
    <name evidence="7" type="ORF">ADUPG1_012049</name>
</gene>
<dbReference type="Gene3D" id="3.40.1110.10">
    <property type="entry name" value="Calcium-transporting ATPase, cytoplasmic domain N"/>
    <property type="match status" value="2"/>
</dbReference>
<dbReference type="Gene3D" id="3.40.50.1000">
    <property type="entry name" value="HAD superfamily/HAD-like"/>
    <property type="match status" value="2"/>
</dbReference>
<keyword evidence="2 6" id="KW-0812">Transmembrane</keyword>
<feature type="compositionally biased region" description="Low complexity" evidence="5">
    <location>
        <begin position="416"/>
        <end position="432"/>
    </location>
</feature>
<evidence type="ECO:0000313" key="7">
    <source>
        <dbReference type="EMBL" id="GKT22081.1"/>
    </source>
</evidence>
<accession>A0ABQ5K294</accession>
<evidence type="ECO:0000256" key="1">
    <source>
        <dbReference type="ARBA" id="ARBA00004370"/>
    </source>
</evidence>
<feature type="non-terminal residue" evidence="7">
    <location>
        <position position="1"/>
    </location>
</feature>
<comment type="subcellular location">
    <subcellularLocation>
        <location evidence="1">Membrane</location>
    </subcellularLocation>
</comment>
<keyword evidence="4 6" id="KW-0472">Membrane</keyword>
<name>A0ABQ5K294_9EUKA</name>
<comment type="caution">
    <text evidence="7">The sequence shown here is derived from an EMBL/GenBank/DDBJ whole genome shotgun (WGS) entry which is preliminary data.</text>
</comment>